<dbReference type="PANTHER" id="PTHR28527:SF1">
    <property type="entry name" value="SWI5-DEPENDENT RECOMBINATION DNA REPAIR PROTEIN 1"/>
    <property type="match status" value="1"/>
</dbReference>
<evidence type="ECO:0000256" key="1">
    <source>
        <dbReference type="SAM" id="MobiDB-lite"/>
    </source>
</evidence>
<gene>
    <name evidence="2" type="ORF">B0A49_00149</name>
</gene>
<dbReference type="EMBL" id="NAJN01000011">
    <property type="protein sequence ID" value="TKA81916.1"/>
    <property type="molecule type" value="Genomic_DNA"/>
</dbReference>
<accession>A0A4U0XZN6</accession>
<feature type="region of interest" description="Disordered" evidence="1">
    <location>
        <begin position="1"/>
        <end position="102"/>
    </location>
</feature>
<organism evidence="2 3">
    <name type="scientific">Cryomyces minteri</name>
    <dbReference type="NCBI Taxonomy" id="331657"/>
    <lineage>
        <taxon>Eukaryota</taxon>
        <taxon>Fungi</taxon>
        <taxon>Dikarya</taxon>
        <taxon>Ascomycota</taxon>
        <taxon>Pezizomycotina</taxon>
        <taxon>Dothideomycetes</taxon>
        <taxon>Dothideomycetes incertae sedis</taxon>
        <taxon>Cryomyces</taxon>
    </lineage>
</organism>
<evidence type="ECO:0008006" key="4">
    <source>
        <dbReference type="Google" id="ProtNLM"/>
    </source>
</evidence>
<evidence type="ECO:0000313" key="3">
    <source>
        <dbReference type="Proteomes" id="UP000308768"/>
    </source>
</evidence>
<protein>
    <recommendedName>
        <fullName evidence="4">Swi5-dependent recombination DNA repair protein 1</fullName>
    </recommendedName>
</protein>
<proteinExistence type="predicted"/>
<keyword evidence="3" id="KW-1185">Reference proteome</keyword>
<name>A0A4U0XZN6_9PEZI</name>
<dbReference type="Gene3D" id="6.10.140.1020">
    <property type="match status" value="1"/>
</dbReference>
<comment type="caution">
    <text evidence="2">The sequence shown here is derived from an EMBL/GenBank/DDBJ whole genome shotgun (WGS) entry which is preliminary data.</text>
</comment>
<dbReference type="GO" id="GO:0006310">
    <property type="term" value="P:DNA recombination"/>
    <property type="evidence" value="ECO:0007669"/>
    <property type="project" value="TreeGrafter"/>
</dbReference>
<evidence type="ECO:0000313" key="2">
    <source>
        <dbReference type="EMBL" id="TKA81916.1"/>
    </source>
</evidence>
<dbReference type="STRING" id="331657.A0A4U0XZN6"/>
<feature type="compositionally biased region" description="Acidic residues" evidence="1">
    <location>
        <begin position="198"/>
        <end position="215"/>
    </location>
</feature>
<sequence>MSTPGPTAKRRRIDNAANTLSKPFRSPFKTPLKPNPSTARPSPLVQDYTPSTKAHTWPLPRREHASKPAQNAQTPSRPPPRTLSSSLSTSTHKDPELQSAQRTVTALETQLRVLRTDIDTLTQATSIASRGTDAELIALITKWRCASRAAAEEVFAGVKDKVCRMGGVGAWREIERKKQRFGGGGWDEQEQDKKGAWGEEEQQADDDDSQMGDEEREVRREERERIRDELVERMDVEKVDAREEGVRETAVEGEEGADDDTFTMDMMLRSLNIELEVIGLLDDKAYDDKARDNEQDHASILEQRYSNHTQNHLREQFRLLTSFIWYMFAS</sequence>
<dbReference type="OrthoDB" id="27934at2759"/>
<feature type="region of interest" description="Disordered" evidence="1">
    <location>
        <begin position="179"/>
        <end position="223"/>
    </location>
</feature>
<reference evidence="2 3" key="1">
    <citation type="submission" date="2017-03" db="EMBL/GenBank/DDBJ databases">
        <title>Genomes of endolithic fungi from Antarctica.</title>
        <authorList>
            <person name="Coleine C."/>
            <person name="Masonjones S."/>
            <person name="Stajich J.E."/>
        </authorList>
    </citation>
    <scope>NUCLEOTIDE SEQUENCE [LARGE SCALE GENOMIC DNA]</scope>
    <source>
        <strain evidence="2 3">CCFEE 5187</strain>
    </source>
</reference>
<dbReference type="PANTHER" id="PTHR28527">
    <property type="entry name" value="MATING-TYPE SWITCHING PROTEIN SWI2-RELATED"/>
    <property type="match status" value="1"/>
</dbReference>
<dbReference type="AlphaFoldDB" id="A0A4U0XZN6"/>
<dbReference type="Proteomes" id="UP000308768">
    <property type="component" value="Unassembled WGS sequence"/>
</dbReference>